<evidence type="ECO:0000313" key="3">
    <source>
        <dbReference type="EMBL" id="SOC04222.1"/>
    </source>
</evidence>
<sequence>MKILLLDVNCKYSSTGKIVYDLYRRLNADGHEARIAYGRGDVIDEPGIYKFGVDWETKKHALLARITGKNGCYSPKSTANLIQYIKDFQPDLIHIHELHAYFVNITELLEFLKEQQIPVVWTFHCEYMYTGKCGFAYECQGYKSGCGNCPYLRQYVSSLAIDKTAQLLAEKKEAMDGLNLKSIVTPSKWLADKTKETYLYGNNIQVIHNGIDTDGIFYPRPKDDAIRSQFGIPADARLILAVAPNIMDVRKGGQMVVDLAETMPDTHFVLVGADETKRHSANVQLIARTKDQDELARWYSEADLFIICSKAENFPTTCIEALCCGTPVVGLDECGTKETAPEPYGTFVRVDIAGDADMKYAATLEALQKAISTQLGRGLTAEEIRNYAVANYDNAVMYRNYLEIYNK</sequence>
<evidence type="ECO:0000313" key="4">
    <source>
        <dbReference type="Proteomes" id="UP000219563"/>
    </source>
</evidence>
<dbReference type="InterPro" id="IPR001296">
    <property type="entry name" value="Glyco_trans_1"/>
</dbReference>
<proteinExistence type="predicted"/>
<dbReference type="RefSeq" id="WP_097076388.1">
    <property type="nucleotide sequence ID" value="NZ_OBMR01000006.1"/>
</dbReference>
<keyword evidence="3" id="KW-0808">Transferase</keyword>
<dbReference type="Pfam" id="PF13439">
    <property type="entry name" value="Glyco_transf_4"/>
    <property type="match status" value="1"/>
</dbReference>
<evidence type="ECO:0000259" key="1">
    <source>
        <dbReference type="Pfam" id="PF00534"/>
    </source>
</evidence>
<dbReference type="Gene3D" id="3.40.50.2000">
    <property type="entry name" value="Glycogen Phosphorylase B"/>
    <property type="match status" value="2"/>
</dbReference>
<reference evidence="3 4" key="1">
    <citation type="submission" date="2017-08" db="EMBL/GenBank/DDBJ databases">
        <authorList>
            <person name="de Groot N.N."/>
        </authorList>
    </citation>
    <scope>NUCLEOTIDE SEQUENCE [LARGE SCALE GENOMIC DNA]</scope>
    <source>
        <strain evidence="3 4">DSM 9787</strain>
    </source>
</reference>
<accession>A0A285S9F4</accession>
<dbReference type="PANTHER" id="PTHR45947:SF3">
    <property type="entry name" value="SULFOQUINOVOSYL TRANSFERASE SQD2"/>
    <property type="match status" value="1"/>
</dbReference>
<dbReference type="GO" id="GO:0016757">
    <property type="term" value="F:glycosyltransferase activity"/>
    <property type="evidence" value="ECO:0007669"/>
    <property type="project" value="InterPro"/>
</dbReference>
<evidence type="ECO:0000259" key="2">
    <source>
        <dbReference type="Pfam" id="PF13439"/>
    </source>
</evidence>
<protein>
    <submittedName>
        <fullName evidence="3">Glycosyltransferase involved in cell wall bisynthesis</fullName>
    </submittedName>
</protein>
<feature type="domain" description="Glycosyltransferase subfamily 4-like N-terminal" evidence="2">
    <location>
        <begin position="17"/>
        <end position="214"/>
    </location>
</feature>
<dbReference type="Pfam" id="PF00534">
    <property type="entry name" value="Glycos_transf_1"/>
    <property type="match status" value="1"/>
</dbReference>
<gene>
    <name evidence="3" type="ORF">SAMN02910411_2034</name>
</gene>
<organism evidence="3 4">
    <name type="scientific">Pseudobutyrivibrio ruminis DSM 9787</name>
    <dbReference type="NCBI Taxonomy" id="1123011"/>
    <lineage>
        <taxon>Bacteria</taxon>
        <taxon>Bacillati</taxon>
        <taxon>Bacillota</taxon>
        <taxon>Clostridia</taxon>
        <taxon>Lachnospirales</taxon>
        <taxon>Lachnospiraceae</taxon>
        <taxon>Pseudobutyrivibrio</taxon>
    </lineage>
</organism>
<dbReference type="PANTHER" id="PTHR45947">
    <property type="entry name" value="SULFOQUINOVOSYL TRANSFERASE SQD2"/>
    <property type="match status" value="1"/>
</dbReference>
<dbReference type="AlphaFoldDB" id="A0A285S9F4"/>
<dbReference type="Proteomes" id="UP000219563">
    <property type="component" value="Unassembled WGS sequence"/>
</dbReference>
<feature type="domain" description="Glycosyl transferase family 1" evidence="1">
    <location>
        <begin position="251"/>
        <end position="340"/>
    </location>
</feature>
<dbReference type="EMBL" id="OBMR01000006">
    <property type="protein sequence ID" value="SOC04222.1"/>
    <property type="molecule type" value="Genomic_DNA"/>
</dbReference>
<dbReference type="InterPro" id="IPR050194">
    <property type="entry name" value="Glycosyltransferase_grp1"/>
</dbReference>
<dbReference type="InterPro" id="IPR028098">
    <property type="entry name" value="Glyco_trans_4-like_N"/>
</dbReference>
<name>A0A285S9F4_9FIRM</name>
<dbReference type="SUPFAM" id="SSF53756">
    <property type="entry name" value="UDP-Glycosyltransferase/glycogen phosphorylase"/>
    <property type="match status" value="1"/>
</dbReference>